<organism evidence="4 5">
    <name type="scientific">Salinirubrum litoreum</name>
    <dbReference type="NCBI Taxonomy" id="1126234"/>
    <lineage>
        <taxon>Archaea</taxon>
        <taxon>Methanobacteriati</taxon>
        <taxon>Methanobacteriota</taxon>
        <taxon>Stenosarchaea group</taxon>
        <taxon>Halobacteria</taxon>
        <taxon>Halobacteriales</taxon>
        <taxon>Haloferacaceae</taxon>
        <taxon>Salinirubrum</taxon>
    </lineage>
</organism>
<keyword evidence="4" id="KW-0378">Hydrolase</keyword>
<dbReference type="GO" id="GO:0080120">
    <property type="term" value="P:CAAX-box protein maturation"/>
    <property type="evidence" value="ECO:0007669"/>
    <property type="project" value="UniProtKB-ARBA"/>
</dbReference>
<name>A0ABD5R6Q5_9EURY</name>
<gene>
    <name evidence="4" type="ORF">ACFPJ5_01990</name>
</gene>
<dbReference type="PANTHER" id="PTHR36435">
    <property type="entry name" value="SLR1288 PROTEIN"/>
    <property type="match status" value="1"/>
</dbReference>
<keyword evidence="2" id="KW-0472">Membrane</keyword>
<feature type="transmembrane region" description="Helical" evidence="2">
    <location>
        <begin position="79"/>
        <end position="101"/>
    </location>
</feature>
<evidence type="ECO:0000256" key="1">
    <source>
        <dbReference type="SAM" id="MobiDB-lite"/>
    </source>
</evidence>
<keyword evidence="5" id="KW-1185">Reference proteome</keyword>
<comment type="caution">
    <text evidence="4">The sequence shown here is derived from an EMBL/GenBank/DDBJ whole genome shotgun (WGS) entry which is preliminary data.</text>
</comment>
<feature type="transmembrane region" description="Helical" evidence="2">
    <location>
        <begin position="162"/>
        <end position="182"/>
    </location>
</feature>
<evidence type="ECO:0000259" key="3">
    <source>
        <dbReference type="Pfam" id="PF02517"/>
    </source>
</evidence>
<feature type="region of interest" description="Disordered" evidence="1">
    <location>
        <begin position="1"/>
        <end position="37"/>
    </location>
</feature>
<protein>
    <submittedName>
        <fullName evidence="4">CPBP family intramembrane glutamic endopeptidase</fullName>
        <ecNumber evidence="4">3.4.-.-</ecNumber>
    </submittedName>
</protein>
<feature type="transmembrane region" description="Helical" evidence="2">
    <location>
        <begin position="219"/>
        <end position="239"/>
    </location>
</feature>
<dbReference type="EC" id="3.4.-.-" evidence="4"/>
<sequence length="271" mass="27623">MTSHTDESADPVHSPSADAGPQTPPTDELDAGGGRGPNRRARAVAVAAGLTVAALVLGNLVALVVLVPLLLLGGGISPLLLVGISVFGVQVVGFVGVSLVYARRTGRRAVVVRRPTGRDALWVGGGVVAALLVAAAAGVVMTELGLEPTSGISDLGELDARVFLVLIPLSVLVIAPTEELLFRGVIQGRLRESFGPVAAVVGASLFFGSIHFLNFGGPLAARLAPTLAITLVSLLFGYGYERTGNLLVPVVMHGGYNAALLAVTYLSVVGV</sequence>
<dbReference type="Pfam" id="PF02517">
    <property type="entry name" value="Rce1-like"/>
    <property type="match status" value="1"/>
</dbReference>
<evidence type="ECO:0000256" key="2">
    <source>
        <dbReference type="SAM" id="Phobius"/>
    </source>
</evidence>
<dbReference type="RefSeq" id="WP_227229024.1">
    <property type="nucleotide sequence ID" value="NZ_JAJCVJ010000001.1"/>
</dbReference>
<reference evidence="4 5" key="1">
    <citation type="journal article" date="2019" name="Int. J. Syst. Evol. Microbiol.">
        <title>The Global Catalogue of Microorganisms (GCM) 10K type strain sequencing project: providing services to taxonomists for standard genome sequencing and annotation.</title>
        <authorList>
            <consortium name="The Broad Institute Genomics Platform"/>
            <consortium name="The Broad Institute Genome Sequencing Center for Infectious Disease"/>
            <person name="Wu L."/>
            <person name="Ma J."/>
        </authorList>
    </citation>
    <scope>NUCLEOTIDE SEQUENCE [LARGE SCALE GENOMIC DNA]</scope>
    <source>
        <strain evidence="4 5">CGMCC 1.12237</strain>
    </source>
</reference>
<evidence type="ECO:0000313" key="5">
    <source>
        <dbReference type="Proteomes" id="UP001596201"/>
    </source>
</evidence>
<feature type="domain" description="CAAX prenyl protease 2/Lysostaphin resistance protein A-like" evidence="3">
    <location>
        <begin position="163"/>
        <end position="258"/>
    </location>
</feature>
<dbReference type="PANTHER" id="PTHR36435:SF1">
    <property type="entry name" value="CAAX AMINO TERMINAL PROTEASE FAMILY PROTEIN"/>
    <property type="match status" value="1"/>
</dbReference>
<feature type="transmembrane region" description="Helical" evidence="2">
    <location>
        <begin position="194"/>
        <end position="213"/>
    </location>
</feature>
<feature type="transmembrane region" description="Helical" evidence="2">
    <location>
        <begin position="246"/>
        <end position="268"/>
    </location>
</feature>
<accession>A0ABD5R6Q5</accession>
<dbReference type="Proteomes" id="UP001596201">
    <property type="component" value="Unassembled WGS sequence"/>
</dbReference>
<proteinExistence type="predicted"/>
<dbReference type="AlphaFoldDB" id="A0ABD5R6Q5"/>
<dbReference type="InterPro" id="IPR052710">
    <property type="entry name" value="CAAX_protease"/>
</dbReference>
<feature type="transmembrane region" description="Helical" evidence="2">
    <location>
        <begin position="121"/>
        <end position="142"/>
    </location>
</feature>
<feature type="transmembrane region" description="Helical" evidence="2">
    <location>
        <begin position="44"/>
        <end position="73"/>
    </location>
</feature>
<evidence type="ECO:0000313" key="4">
    <source>
        <dbReference type="EMBL" id="MFC5365692.1"/>
    </source>
</evidence>
<dbReference type="GO" id="GO:0004175">
    <property type="term" value="F:endopeptidase activity"/>
    <property type="evidence" value="ECO:0007669"/>
    <property type="project" value="UniProtKB-ARBA"/>
</dbReference>
<keyword evidence="2" id="KW-1133">Transmembrane helix</keyword>
<keyword evidence="2" id="KW-0812">Transmembrane</keyword>
<dbReference type="InterPro" id="IPR003675">
    <property type="entry name" value="Rce1/LyrA-like_dom"/>
</dbReference>
<dbReference type="EMBL" id="JBHSKX010000001">
    <property type="protein sequence ID" value="MFC5365692.1"/>
    <property type="molecule type" value="Genomic_DNA"/>
</dbReference>